<dbReference type="Proteomes" id="UP001387100">
    <property type="component" value="Unassembled WGS sequence"/>
</dbReference>
<dbReference type="RefSeq" id="WP_339575290.1">
    <property type="nucleotide sequence ID" value="NZ_JBBIAA010000013.1"/>
</dbReference>
<dbReference type="PANTHER" id="PTHR24094">
    <property type="entry name" value="SECRETED PROTEIN"/>
    <property type="match status" value="1"/>
</dbReference>
<dbReference type="EMBL" id="JBBIAA010000013">
    <property type="protein sequence ID" value="MEJ5945905.1"/>
    <property type="molecule type" value="Genomic_DNA"/>
</dbReference>
<comment type="caution">
    <text evidence="2">The sequence shown here is derived from an EMBL/GenBank/DDBJ whole genome shotgun (WGS) entry which is preliminary data.</text>
</comment>
<keyword evidence="3" id="KW-1185">Reference proteome</keyword>
<reference evidence="2 3" key="1">
    <citation type="journal article" date="2017" name="Int. J. Syst. Evol. Microbiol.">
        <title>Pseudokineococcus basanitobsidens sp. nov., isolated from volcanic rock.</title>
        <authorList>
            <person name="Lee D.W."/>
            <person name="Park M.Y."/>
            <person name="Kim J.J."/>
            <person name="Kim B.S."/>
        </authorList>
    </citation>
    <scope>NUCLEOTIDE SEQUENCE [LARGE SCALE GENOMIC DNA]</scope>
    <source>
        <strain evidence="2 3">DSM 103726</strain>
    </source>
</reference>
<accession>A0ABU8RLG5</accession>
<sequence>MRPAAGPAAPPAAGGGAVGRGGPRRLAVLVAASAALVVGCSPAPTAGAGTASAALDELDVRPAASAGGYDRDLFGDGWVDVDGDGCRTREQVLRRDLREVQVRPGTGGCVVESGVLLDPYTGVVVDFRRGERTSEEVQVDHVVALAAAWRTGAAGWDRATREDFANDLVNLLAVDGDANQDKGSQDAAAWLPAREAARCPYAARQVAVKVAYGLWVTEAEHDALADVLAGCPDEPLPTR</sequence>
<dbReference type="InterPro" id="IPR011089">
    <property type="entry name" value="GmrSD_C"/>
</dbReference>
<dbReference type="PANTHER" id="PTHR24094:SF15">
    <property type="entry name" value="AMP-DEPENDENT SYNTHETASE_LIGASE DOMAIN-CONTAINING PROTEIN-RELATED"/>
    <property type="match status" value="1"/>
</dbReference>
<dbReference type="GO" id="GO:0004519">
    <property type="term" value="F:endonuclease activity"/>
    <property type="evidence" value="ECO:0007669"/>
    <property type="project" value="UniProtKB-KW"/>
</dbReference>
<keyword evidence="2" id="KW-0378">Hydrolase</keyword>
<evidence type="ECO:0000313" key="3">
    <source>
        <dbReference type="Proteomes" id="UP001387100"/>
    </source>
</evidence>
<evidence type="ECO:0000313" key="2">
    <source>
        <dbReference type="EMBL" id="MEJ5945905.1"/>
    </source>
</evidence>
<organism evidence="2 3">
    <name type="scientific">Pseudokineococcus basanitobsidens</name>
    <dbReference type="NCBI Taxonomy" id="1926649"/>
    <lineage>
        <taxon>Bacteria</taxon>
        <taxon>Bacillati</taxon>
        <taxon>Actinomycetota</taxon>
        <taxon>Actinomycetes</taxon>
        <taxon>Kineosporiales</taxon>
        <taxon>Kineosporiaceae</taxon>
        <taxon>Pseudokineococcus</taxon>
    </lineage>
</organism>
<feature type="domain" description="GmrSD restriction endonucleases C-terminal" evidence="1">
    <location>
        <begin position="88"/>
        <end position="226"/>
    </location>
</feature>
<gene>
    <name evidence="2" type="ORF">WDZ17_11440</name>
</gene>
<proteinExistence type="predicted"/>
<keyword evidence="2" id="KW-0255">Endonuclease</keyword>
<evidence type="ECO:0000259" key="1">
    <source>
        <dbReference type="Pfam" id="PF07510"/>
    </source>
</evidence>
<protein>
    <submittedName>
        <fullName evidence="2">HNH endonuclease family protein</fullName>
    </submittedName>
</protein>
<keyword evidence="2" id="KW-0540">Nuclease</keyword>
<name>A0ABU8RLG5_9ACTN</name>
<dbReference type="Pfam" id="PF07510">
    <property type="entry name" value="GmrSD_C"/>
    <property type="match status" value="1"/>
</dbReference>